<feature type="domain" description="Integrase zinc-binding" evidence="1">
    <location>
        <begin position="6"/>
        <end position="32"/>
    </location>
</feature>
<dbReference type="InterPro" id="IPR041588">
    <property type="entry name" value="Integrase_H2C2"/>
</dbReference>
<proteinExistence type="predicted"/>
<keyword evidence="2" id="KW-0695">RNA-directed DNA polymerase</keyword>
<dbReference type="EMBL" id="BQNB010021366">
    <property type="protein sequence ID" value="GJU05660.1"/>
    <property type="molecule type" value="Genomic_DNA"/>
</dbReference>
<dbReference type="Proteomes" id="UP001151760">
    <property type="component" value="Unassembled WGS sequence"/>
</dbReference>
<dbReference type="Gene3D" id="1.10.340.70">
    <property type="match status" value="1"/>
</dbReference>
<evidence type="ECO:0000259" key="1">
    <source>
        <dbReference type="Pfam" id="PF17921"/>
    </source>
</evidence>
<gene>
    <name evidence="2" type="ORF">Tco_1122090</name>
</gene>
<accession>A0ABQ5J153</accession>
<comment type="caution">
    <text evidence="2">The sequence shown here is derived from an EMBL/GenBank/DDBJ whole genome shotgun (WGS) entry which is preliminary data.</text>
</comment>
<keyword evidence="2" id="KW-0808">Transferase</keyword>
<protein>
    <submittedName>
        <fullName evidence="2">Reverse transcriptase domain-containing protein</fullName>
    </submittedName>
</protein>
<evidence type="ECO:0000313" key="2">
    <source>
        <dbReference type="EMBL" id="GJU05660.1"/>
    </source>
</evidence>
<name>A0ABQ5J153_9ASTR</name>
<sequence length="180" mass="20251">MVVRITKQGYYWPSIHRDVARIIQDCEKCKEQSAVRKRAEIRAIAAGNAWSFSHWGISILGSLPTTPRGLKFLEIAIEHSTKWIKAKPLTIIHRTLPRNNQKETPFSLTYGSKAIILTVESNVAKDDRGRTKEVTKRKESKEVASIEEAYYQNELRRGLDGTSAGGDIGLETRTEGEVAL</sequence>
<dbReference type="InterPro" id="IPR052160">
    <property type="entry name" value="Gypsy_RT_Integrase-like"/>
</dbReference>
<dbReference type="PANTHER" id="PTHR47266">
    <property type="entry name" value="ENDONUCLEASE-RELATED"/>
    <property type="match status" value="1"/>
</dbReference>
<keyword evidence="2" id="KW-0548">Nucleotidyltransferase</keyword>
<reference evidence="2" key="1">
    <citation type="journal article" date="2022" name="Int. J. Mol. Sci.">
        <title>Draft Genome of Tanacetum Coccineum: Genomic Comparison of Closely Related Tanacetum-Family Plants.</title>
        <authorList>
            <person name="Yamashiro T."/>
            <person name="Shiraishi A."/>
            <person name="Nakayama K."/>
            <person name="Satake H."/>
        </authorList>
    </citation>
    <scope>NUCLEOTIDE SEQUENCE</scope>
</reference>
<dbReference type="GO" id="GO:0003964">
    <property type="term" value="F:RNA-directed DNA polymerase activity"/>
    <property type="evidence" value="ECO:0007669"/>
    <property type="project" value="UniProtKB-KW"/>
</dbReference>
<evidence type="ECO:0000313" key="3">
    <source>
        <dbReference type="Proteomes" id="UP001151760"/>
    </source>
</evidence>
<dbReference type="Pfam" id="PF17921">
    <property type="entry name" value="Integrase_H2C2"/>
    <property type="match status" value="1"/>
</dbReference>
<organism evidence="2 3">
    <name type="scientific">Tanacetum coccineum</name>
    <dbReference type="NCBI Taxonomy" id="301880"/>
    <lineage>
        <taxon>Eukaryota</taxon>
        <taxon>Viridiplantae</taxon>
        <taxon>Streptophyta</taxon>
        <taxon>Embryophyta</taxon>
        <taxon>Tracheophyta</taxon>
        <taxon>Spermatophyta</taxon>
        <taxon>Magnoliopsida</taxon>
        <taxon>eudicotyledons</taxon>
        <taxon>Gunneridae</taxon>
        <taxon>Pentapetalae</taxon>
        <taxon>asterids</taxon>
        <taxon>campanulids</taxon>
        <taxon>Asterales</taxon>
        <taxon>Asteraceae</taxon>
        <taxon>Asteroideae</taxon>
        <taxon>Anthemideae</taxon>
        <taxon>Anthemidinae</taxon>
        <taxon>Tanacetum</taxon>
    </lineage>
</organism>
<reference evidence="2" key="2">
    <citation type="submission" date="2022-01" db="EMBL/GenBank/DDBJ databases">
        <authorList>
            <person name="Yamashiro T."/>
            <person name="Shiraishi A."/>
            <person name="Satake H."/>
            <person name="Nakayama K."/>
        </authorList>
    </citation>
    <scope>NUCLEOTIDE SEQUENCE</scope>
</reference>
<keyword evidence="3" id="KW-1185">Reference proteome</keyword>